<name>A0A6A4HX09_9AGAR</name>
<dbReference type="InterPro" id="IPR036188">
    <property type="entry name" value="FAD/NAD-bd_sf"/>
</dbReference>
<evidence type="ECO:0000256" key="5">
    <source>
        <dbReference type="SAM" id="MobiDB-lite"/>
    </source>
</evidence>
<dbReference type="EMBL" id="ML769437">
    <property type="protein sequence ID" value="KAE9402250.1"/>
    <property type="molecule type" value="Genomic_DNA"/>
</dbReference>
<proteinExistence type="predicted"/>
<keyword evidence="8" id="KW-1185">Reference proteome</keyword>
<dbReference type="OrthoDB" id="10016252at2759"/>
<dbReference type="AlphaFoldDB" id="A0A6A4HX09"/>
<keyword evidence="2" id="KW-0285">Flavoprotein</keyword>
<dbReference type="Pfam" id="PF01494">
    <property type="entry name" value="FAD_binding_3"/>
    <property type="match status" value="1"/>
</dbReference>
<evidence type="ECO:0000313" key="8">
    <source>
        <dbReference type="Proteomes" id="UP000799118"/>
    </source>
</evidence>
<dbReference type="GO" id="GO:0071949">
    <property type="term" value="F:FAD binding"/>
    <property type="evidence" value="ECO:0007669"/>
    <property type="project" value="InterPro"/>
</dbReference>
<dbReference type="SUPFAM" id="SSF51905">
    <property type="entry name" value="FAD/NAD(P)-binding domain"/>
    <property type="match status" value="1"/>
</dbReference>
<dbReference type="InterPro" id="IPR002938">
    <property type="entry name" value="FAD-bd"/>
</dbReference>
<dbReference type="Proteomes" id="UP000799118">
    <property type="component" value="Unassembled WGS sequence"/>
</dbReference>
<evidence type="ECO:0000256" key="1">
    <source>
        <dbReference type="ARBA" id="ARBA00001974"/>
    </source>
</evidence>
<dbReference type="PANTHER" id="PTHR43004:SF19">
    <property type="entry name" value="BINDING MONOOXYGENASE, PUTATIVE (JCVI)-RELATED"/>
    <property type="match status" value="1"/>
</dbReference>
<dbReference type="PRINTS" id="PR00420">
    <property type="entry name" value="RNGMNOXGNASE"/>
</dbReference>
<keyword evidence="4" id="KW-0560">Oxidoreductase</keyword>
<evidence type="ECO:0000256" key="4">
    <source>
        <dbReference type="ARBA" id="ARBA00023002"/>
    </source>
</evidence>
<dbReference type="InterPro" id="IPR050641">
    <property type="entry name" value="RIFMO-like"/>
</dbReference>
<comment type="cofactor">
    <cofactor evidence="1">
        <name>FAD</name>
        <dbReference type="ChEBI" id="CHEBI:57692"/>
    </cofactor>
</comment>
<feature type="region of interest" description="Disordered" evidence="5">
    <location>
        <begin position="33"/>
        <end position="56"/>
    </location>
</feature>
<protein>
    <recommendedName>
        <fullName evidence="6">FAD-binding domain-containing protein</fullName>
    </recommendedName>
</protein>
<reference evidence="7" key="1">
    <citation type="journal article" date="2019" name="Environ. Microbiol.">
        <title>Fungal ecological strategies reflected in gene transcription - a case study of two litter decomposers.</title>
        <authorList>
            <person name="Barbi F."/>
            <person name="Kohler A."/>
            <person name="Barry K."/>
            <person name="Baskaran P."/>
            <person name="Daum C."/>
            <person name="Fauchery L."/>
            <person name="Ihrmark K."/>
            <person name="Kuo A."/>
            <person name="LaButti K."/>
            <person name="Lipzen A."/>
            <person name="Morin E."/>
            <person name="Grigoriev I.V."/>
            <person name="Henrissat B."/>
            <person name="Lindahl B."/>
            <person name="Martin F."/>
        </authorList>
    </citation>
    <scope>NUCLEOTIDE SEQUENCE</scope>
    <source>
        <strain evidence="7">JB14</strain>
    </source>
</reference>
<evidence type="ECO:0000259" key="6">
    <source>
        <dbReference type="Pfam" id="PF01494"/>
    </source>
</evidence>
<dbReference type="Gene3D" id="3.50.50.60">
    <property type="entry name" value="FAD/NAD(P)-binding domain"/>
    <property type="match status" value="1"/>
</dbReference>
<keyword evidence="3" id="KW-0274">FAD</keyword>
<dbReference type="Gene3D" id="3.30.70.2450">
    <property type="match status" value="1"/>
</dbReference>
<dbReference type="PANTHER" id="PTHR43004">
    <property type="entry name" value="TRK SYSTEM POTASSIUM UPTAKE PROTEIN"/>
    <property type="match status" value="1"/>
</dbReference>
<gene>
    <name evidence="7" type="ORF">BT96DRAFT_991418</name>
</gene>
<evidence type="ECO:0000313" key="7">
    <source>
        <dbReference type="EMBL" id="KAE9402250.1"/>
    </source>
</evidence>
<sequence length="222" mass="24304">MKTPVDSSEITQMVIADVSLSFEDNRDALAAGASITASKDGSEAPETLPPDHDSSDSVGEIIYRVGFNVPQAQGDPLSHPPSDYIQSNIKHQAPFRMCSDFKTTSSPVRITKVHWSSRYRTHSSIADVFIKRVPGETIFLVGDAAHIHSPIGGQGMNLGLRDATGLGRELAEHIRKKAGRESQESGLLWKVTQHRHEPVVSMLSSSRKPCLERWAYDAATMV</sequence>
<feature type="domain" description="FAD-binding" evidence="6">
    <location>
        <begin position="113"/>
        <end position="181"/>
    </location>
</feature>
<evidence type="ECO:0000256" key="2">
    <source>
        <dbReference type="ARBA" id="ARBA00022630"/>
    </source>
</evidence>
<organism evidence="7 8">
    <name type="scientific">Gymnopus androsaceus JB14</name>
    <dbReference type="NCBI Taxonomy" id="1447944"/>
    <lineage>
        <taxon>Eukaryota</taxon>
        <taxon>Fungi</taxon>
        <taxon>Dikarya</taxon>
        <taxon>Basidiomycota</taxon>
        <taxon>Agaricomycotina</taxon>
        <taxon>Agaricomycetes</taxon>
        <taxon>Agaricomycetidae</taxon>
        <taxon>Agaricales</taxon>
        <taxon>Marasmiineae</taxon>
        <taxon>Omphalotaceae</taxon>
        <taxon>Gymnopus</taxon>
    </lineage>
</organism>
<accession>A0A6A4HX09</accession>
<dbReference type="GO" id="GO:0016709">
    <property type="term" value="F:oxidoreductase activity, acting on paired donors, with incorporation or reduction of molecular oxygen, NAD(P)H as one donor, and incorporation of one atom of oxygen"/>
    <property type="evidence" value="ECO:0007669"/>
    <property type="project" value="UniProtKB-ARBA"/>
</dbReference>
<evidence type="ECO:0000256" key="3">
    <source>
        <dbReference type="ARBA" id="ARBA00022827"/>
    </source>
</evidence>